<dbReference type="EMBL" id="NMQW01000017">
    <property type="protein sequence ID" value="OXM86080.1"/>
    <property type="molecule type" value="Genomic_DNA"/>
</dbReference>
<keyword evidence="2" id="KW-1185">Reference proteome</keyword>
<dbReference type="AlphaFoldDB" id="A0A229URV9"/>
<comment type="caution">
    <text evidence="1">The sequence shown here is derived from an EMBL/GenBank/DDBJ whole genome shotgun (WGS) entry which is preliminary data.</text>
</comment>
<evidence type="ECO:0000313" key="2">
    <source>
        <dbReference type="Proteomes" id="UP000215509"/>
    </source>
</evidence>
<gene>
    <name evidence="1" type="ORF">CF651_12745</name>
</gene>
<dbReference type="Proteomes" id="UP000215509">
    <property type="component" value="Unassembled WGS sequence"/>
</dbReference>
<name>A0A229URV9_9BACL</name>
<dbReference type="OrthoDB" id="2680436at2"/>
<protein>
    <submittedName>
        <fullName evidence="1">Uncharacterized protein</fullName>
    </submittedName>
</protein>
<sequence>MSRYWLTPVQASGDEVTLREERVLLEPEDTAGAFLKLLRSVHPRMLVTFKAGLLLSEDAESACGLNELPFQIDSMQRVHFGPDALELSHCAQAYLDRLPSEKEMNLWLESAESLLAGTNGDPQHRVWLSLMKSWHIQGFGVTLLREDE</sequence>
<evidence type="ECO:0000313" key="1">
    <source>
        <dbReference type="EMBL" id="OXM86080.1"/>
    </source>
</evidence>
<dbReference type="RefSeq" id="WP_094015230.1">
    <property type="nucleotide sequence ID" value="NZ_NMQW01000017.1"/>
</dbReference>
<accession>A0A229URV9</accession>
<proteinExistence type="predicted"/>
<organism evidence="1 2">
    <name type="scientific">Paenibacillus rigui</name>
    <dbReference type="NCBI Taxonomy" id="554312"/>
    <lineage>
        <taxon>Bacteria</taxon>
        <taxon>Bacillati</taxon>
        <taxon>Bacillota</taxon>
        <taxon>Bacilli</taxon>
        <taxon>Bacillales</taxon>
        <taxon>Paenibacillaceae</taxon>
        <taxon>Paenibacillus</taxon>
    </lineage>
</organism>
<reference evidence="1 2" key="1">
    <citation type="submission" date="2017-07" db="EMBL/GenBank/DDBJ databases">
        <title>Genome sequencing and assembly of Paenibacillus rigui.</title>
        <authorList>
            <person name="Mayilraj S."/>
        </authorList>
    </citation>
    <scope>NUCLEOTIDE SEQUENCE [LARGE SCALE GENOMIC DNA]</scope>
    <source>
        <strain evidence="1 2">JCM 16352</strain>
    </source>
</reference>